<evidence type="ECO:0000313" key="3">
    <source>
        <dbReference type="EMBL" id="AFQ15655.1"/>
    </source>
</evidence>
<feature type="active site" description="Tele-phosphohistidine intermediate" evidence="1">
    <location>
        <position position="9"/>
    </location>
</feature>
<dbReference type="CDD" id="cd07067">
    <property type="entry name" value="HP_PGM_like"/>
    <property type="match status" value="1"/>
</dbReference>
<dbReference type="PANTHER" id="PTHR48100:SF1">
    <property type="entry name" value="HISTIDINE PHOSPHATASE FAMILY PROTEIN-RELATED"/>
    <property type="match status" value="1"/>
</dbReference>
<dbReference type="RefSeq" id="WP_000594200.1">
    <property type="nucleotide sequence ID" value="NC_018500.1"/>
</dbReference>
<evidence type="ECO:0000313" key="4">
    <source>
        <dbReference type="Proteomes" id="UP000005259"/>
    </source>
</evidence>
<feature type="active site" description="Proton donor/acceptor" evidence="1">
    <location>
        <position position="82"/>
    </location>
</feature>
<protein>
    <submittedName>
        <fullName evidence="3">Phosphoglycerate mutase</fullName>
    </submittedName>
</protein>
<reference evidence="3 4" key="1">
    <citation type="submission" date="2012-08" db="EMBL/GenBank/DDBJ databases">
        <authorList>
            <person name="Doggett N."/>
            <person name="Teshima H."/>
            <person name="Bruce D."/>
            <person name="Detter J.C."/>
            <person name="Johnson S.L."/>
            <person name="Han C."/>
        </authorList>
    </citation>
    <scope>NUCLEOTIDE SEQUENCE [LARGE SCALE GENOMIC DNA]</scope>
    <source>
        <strain evidence="3 4">HD-771</strain>
    </source>
</reference>
<dbReference type="AlphaFoldDB" id="A0A9W3NX70"/>
<evidence type="ECO:0000256" key="1">
    <source>
        <dbReference type="PIRSR" id="PIRSR613078-1"/>
    </source>
</evidence>
<name>A0A9W3NX70_BACTU</name>
<dbReference type="KEGG" id="bti:BTG_10965"/>
<dbReference type="PANTHER" id="PTHR48100">
    <property type="entry name" value="BROAD-SPECIFICITY PHOSPHATASE YOR283W-RELATED"/>
    <property type="match status" value="1"/>
</dbReference>
<accession>A0A9W3NX70</accession>
<dbReference type="GO" id="GO:0016791">
    <property type="term" value="F:phosphatase activity"/>
    <property type="evidence" value="ECO:0007669"/>
    <property type="project" value="TreeGrafter"/>
</dbReference>
<dbReference type="Gene3D" id="3.40.50.1240">
    <property type="entry name" value="Phosphoglycerate mutase-like"/>
    <property type="match status" value="1"/>
</dbReference>
<dbReference type="Proteomes" id="UP000005259">
    <property type="component" value="Chromosome"/>
</dbReference>
<dbReference type="Pfam" id="PF00300">
    <property type="entry name" value="His_Phos_1"/>
    <property type="match status" value="1"/>
</dbReference>
<proteinExistence type="predicted"/>
<dbReference type="SMART" id="SM00855">
    <property type="entry name" value="PGAM"/>
    <property type="match status" value="1"/>
</dbReference>
<dbReference type="InterPro" id="IPR013078">
    <property type="entry name" value="His_Pase_superF_clade-1"/>
</dbReference>
<dbReference type="GO" id="GO:0005737">
    <property type="term" value="C:cytoplasm"/>
    <property type="evidence" value="ECO:0007669"/>
    <property type="project" value="TreeGrafter"/>
</dbReference>
<dbReference type="InterPro" id="IPR029033">
    <property type="entry name" value="His_PPase_superfam"/>
</dbReference>
<dbReference type="EMBL" id="CP003752">
    <property type="protein sequence ID" value="AFQ15655.1"/>
    <property type="molecule type" value="Genomic_DNA"/>
</dbReference>
<gene>
    <name evidence="3" type="ORF">BTG_10965</name>
</gene>
<evidence type="ECO:0000256" key="2">
    <source>
        <dbReference type="PIRSR" id="PIRSR613078-2"/>
    </source>
</evidence>
<dbReference type="InterPro" id="IPR050275">
    <property type="entry name" value="PGM_Phosphatase"/>
</dbReference>
<dbReference type="SUPFAM" id="SSF53254">
    <property type="entry name" value="Phosphoglycerate mutase-like"/>
    <property type="match status" value="1"/>
</dbReference>
<organism evidence="3 4">
    <name type="scientific">Bacillus thuringiensis HD-771</name>
    <dbReference type="NCBI Taxonomy" id="1218175"/>
    <lineage>
        <taxon>Bacteria</taxon>
        <taxon>Bacillati</taxon>
        <taxon>Bacillota</taxon>
        <taxon>Bacilli</taxon>
        <taxon>Bacillales</taxon>
        <taxon>Bacillaceae</taxon>
        <taxon>Bacillus</taxon>
        <taxon>Bacillus cereus group</taxon>
    </lineage>
</organism>
<sequence length="207" mass="24090">MIKLYLVRHGETEGITLGRMESRKDSPLTNMGILQIKSLKQRLQDEKIDYIYTSPSGRALKTAEIINTEHPITLLQDNRLYEMDIGDWDGLTQQEIQNEDSCTFEQFLHSPESYKPQNKESFYDVLNRVETFISYIISKHDNQNILIVSHTAVLSLMRCFFKSQNIEHVWDKPKFQNGSLSLVNYEDDKYSITLDADITHLNKISIL</sequence>
<feature type="binding site" evidence="2">
    <location>
        <position position="58"/>
    </location>
    <ligand>
        <name>substrate</name>
    </ligand>
</feature>